<name>A0A2B4S404_STYPI</name>
<accession>A0A2B4S404</accession>
<evidence type="ECO:0000259" key="1">
    <source>
        <dbReference type="Pfam" id="PF04326"/>
    </source>
</evidence>
<gene>
    <name evidence="2" type="ORF">AWC38_SpisGene11648</name>
</gene>
<feature type="domain" description="Schlafen AlbA-2" evidence="1">
    <location>
        <begin position="25"/>
        <end position="167"/>
    </location>
</feature>
<dbReference type="InterPro" id="IPR038475">
    <property type="entry name" value="RecG_C_sf"/>
</dbReference>
<keyword evidence="3" id="KW-1185">Reference proteome</keyword>
<evidence type="ECO:0000313" key="3">
    <source>
        <dbReference type="Proteomes" id="UP000225706"/>
    </source>
</evidence>
<proteinExistence type="predicted"/>
<sequence length="540" mass="61408">MAAVKSYPSSLLINVEDLLKLRGVESQRVEFKKAWSSEKGTKGSAYWQVIHTITAFANDLYNVNGGYIIIGVEEDKDRESTNNRQIIFPPFGVRGNLDRIQMEILRACRENIEPTFIPILQPEVVEGTTVLVIWVRPSDERPHTCKESNKAGKLNYYIREGTETKKAKREQISLLFKRKAPPFDDRKTTNTELGSLLNENSIDLRLVQQYLKDIDSVLVGQEIEPIDLYDKLTLVRPTDEKLSGVVTPRNVALLFFHPNPHTFFEGASTEIAVYTHDNKAKEEQEDFSGDNEVPPVPSRNRRIADFLKSLKLAEGRYTGVATIFRSMEKNKNPKPKFDFKASYFRVRLPGHPKYVRSRADNLCAKGDKEEAVRLITGFLEENPTMRSETLIVQLFDLLGDDKYNAKYHPYQEIIENGKKRRDPIKDELRKWSEADVTDIPAGVKLVKSLVEEGASIGDLSCVVSKASHFCQKNVDGEQNLEALQKAHMLYEAMGEVVQTDASVSLQFADCLYNMYLLNTANKGSEMGERSEGRQNLYHFL</sequence>
<dbReference type="Pfam" id="PF13749">
    <property type="entry name" value="HATPase_c_4"/>
    <property type="match status" value="1"/>
</dbReference>
<comment type="caution">
    <text evidence="2">The sequence shown here is derived from an EMBL/GenBank/DDBJ whole genome shotgun (WGS) entry which is preliminary data.</text>
</comment>
<dbReference type="InterPro" id="IPR038461">
    <property type="entry name" value="Schlafen_AlbA_2_dom_sf"/>
</dbReference>
<dbReference type="InterPro" id="IPR007421">
    <property type="entry name" value="Schlafen_AlbA_2_dom"/>
</dbReference>
<dbReference type="Proteomes" id="UP000225706">
    <property type="component" value="Unassembled WGS sequence"/>
</dbReference>
<evidence type="ECO:0000313" key="2">
    <source>
        <dbReference type="EMBL" id="PFX23779.1"/>
    </source>
</evidence>
<reference evidence="3" key="1">
    <citation type="journal article" date="2017" name="bioRxiv">
        <title>Comparative analysis of the genomes of Stylophora pistillata and Acropora digitifera provides evidence for extensive differences between species of corals.</title>
        <authorList>
            <person name="Voolstra C.R."/>
            <person name="Li Y."/>
            <person name="Liew Y.J."/>
            <person name="Baumgarten S."/>
            <person name="Zoccola D."/>
            <person name="Flot J.-F."/>
            <person name="Tambutte S."/>
            <person name="Allemand D."/>
            <person name="Aranda M."/>
        </authorList>
    </citation>
    <scope>NUCLEOTIDE SEQUENCE [LARGE SCALE GENOMIC DNA]</scope>
</reference>
<protein>
    <recommendedName>
        <fullName evidence="1">Schlafen AlbA-2 domain-containing protein</fullName>
    </recommendedName>
</protein>
<dbReference type="OrthoDB" id="5961437at2759"/>
<dbReference type="Gene3D" id="3.30.950.30">
    <property type="entry name" value="Schlafen, AAA domain"/>
    <property type="match status" value="1"/>
</dbReference>
<organism evidence="2 3">
    <name type="scientific">Stylophora pistillata</name>
    <name type="common">Smooth cauliflower coral</name>
    <dbReference type="NCBI Taxonomy" id="50429"/>
    <lineage>
        <taxon>Eukaryota</taxon>
        <taxon>Metazoa</taxon>
        <taxon>Cnidaria</taxon>
        <taxon>Anthozoa</taxon>
        <taxon>Hexacorallia</taxon>
        <taxon>Scleractinia</taxon>
        <taxon>Astrocoeniina</taxon>
        <taxon>Pocilloporidae</taxon>
        <taxon>Stylophora</taxon>
    </lineage>
</organism>
<dbReference type="EMBL" id="LSMT01000196">
    <property type="protein sequence ID" value="PFX23779.1"/>
    <property type="molecule type" value="Genomic_DNA"/>
</dbReference>
<dbReference type="AlphaFoldDB" id="A0A2B4S404"/>
<dbReference type="Gene3D" id="3.30.565.60">
    <property type="match status" value="1"/>
</dbReference>
<dbReference type="Pfam" id="PF04326">
    <property type="entry name" value="SLFN_AlbA_2"/>
    <property type="match status" value="1"/>
</dbReference>
<dbReference type="PANTHER" id="PTHR30595">
    <property type="entry name" value="GLPR-RELATED TRANSCRIPTIONAL REPRESSOR"/>
    <property type="match status" value="1"/>
</dbReference>
<dbReference type="PANTHER" id="PTHR30595:SF6">
    <property type="entry name" value="SCHLAFEN ALBA-2 DOMAIN-CONTAINING PROTEIN"/>
    <property type="match status" value="1"/>
</dbReference>